<dbReference type="RefSeq" id="WP_307199920.1">
    <property type="nucleotide sequence ID" value="NZ_JAUSSU010000001.1"/>
</dbReference>
<comment type="caution">
    <text evidence="1">The sequence shown here is derived from an EMBL/GenBank/DDBJ whole genome shotgun (WGS) entry which is preliminary data.</text>
</comment>
<gene>
    <name evidence="1" type="ORF">J2T15_000068</name>
</gene>
<evidence type="ECO:0000313" key="1">
    <source>
        <dbReference type="EMBL" id="MDQ0110652.1"/>
    </source>
</evidence>
<evidence type="ECO:0000313" key="2">
    <source>
        <dbReference type="Proteomes" id="UP001229346"/>
    </source>
</evidence>
<keyword evidence="2" id="KW-1185">Reference proteome</keyword>
<name>A0ABT9TUA9_PAEHA</name>
<dbReference type="EMBL" id="JAUSSU010000001">
    <property type="protein sequence ID" value="MDQ0110652.1"/>
    <property type="molecule type" value="Genomic_DNA"/>
</dbReference>
<protein>
    <submittedName>
        <fullName evidence="1">Uncharacterized protein</fullName>
    </submittedName>
</protein>
<proteinExistence type="predicted"/>
<reference evidence="1 2" key="1">
    <citation type="submission" date="2023-07" db="EMBL/GenBank/DDBJ databases">
        <title>Sorghum-associated microbial communities from plants grown in Nebraska, USA.</title>
        <authorList>
            <person name="Schachtman D."/>
        </authorList>
    </citation>
    <scope>NUCLEOTIDE SEQUENCE [LARGE SCALE GENOMIC DNA]</scope>
    <source>
        <strain evidence="1 2">CC482</strain>
    </source>
</reference>
<accession>A0ABT9TUA9</accession>
<dbReference type="Proteomes" id="UP001229346">
    <property type="component" value="Unassembled WGS sequence"/>
</dbReference>
<sequence length="184" mass="21092">MSNALSLTAAAIVACLLLFIYPTGKSYEQQDQLAYSIAYKSVTNFTDSVRSKGYITPAMYREFESELDATGNLYSIELQHDEKRYHPLYSDPADDATFQNDFDVYYEARYTADIMDVLFPEDGSSVTEEDRKYLLKQYDYFTVHVVNTNRTKATLVREFLNMGFSGNADRINIPYGGMVLNEDY</sequence>
<organism evidence="1 2">
    <name type="scientific">Paenibacillus harenae</name>
    <dbReference type="NCBI Taxonomy" id="306543"/>
    <lineage>
        <taxon>Bacteria</taxon>
        <taxon>Bacillati</taxon>
        <taxon>Bacillota</taxon>
        <taxon>Bacilli</taxon>
        <taxon>Bacillales</taxon>
        <taxon>Paenibacillaceae</taxon>
        <taxon>Paenibacillus</taxon>
    </lineage>
</organism>